<sequence>MPNGGWGEKVKHTCFDHNTAEGCKQAKYRFHHKGAQGALRVDDCQEGCKDGDSREPGAVGDDPSVPTEKSGWWWAQLEQLAVAPVWDAQGTPWPAAPGEVPGVPPGANGGGAEYLEEAQSGSLRWLALRREIVQRAQAAGRAGTGTTEVERMRFQREVRGVRAQVPLISERAHLLAVALKDWAVVAFLVRGAACGVGFPFADKEPSEPYVVTNYMGSEHEAAMAAEIAKELAAESSTRAAFFHAESRLWAWWSGSVSLFGNRALPGIFMRYTRAIVGSMQSQGVPCVGYLHDLFMVAGMAEEAQGHMDLLIEFATMLGFKAIWAKCEGPAKRDFYPFTSKAKTHINCLELFAQCGGPAVWAHKREGWMLVVCIDNQCALYTVADDARRQRFEGLNTWANLPFSVMYEILVNFLRYKRRRQMGTGACFLMPV</sequence>
<comment type="caution">
    <text evidence="2">The sequence shown here is derived from an EMBL/GenBank/DDBJ whole genome shotgun (WGS) entry which is preliminary data.</text>
</comment>
<evidence type="ECO:0008006" key="4">
    <source>
        <dbReference type="Google" id="ProtNLM"/>
    </source>
</evidence>
<name>A0AAE0GT79_9CHLO</name>
<dbReference type="Proteomes" id="UP001190700">
    <property type="component" value="Unassembled WGS sequence"/>
</dbReference>
<accession>A0AAE0GT79</accession>
<protein>
    <recommendedName>
        <fullName evidence="4">Reverse transcriptase domain-containing protein</fullName>
    </recommendedName>
</protein>
<evidence type="ECO:0000313" key="2">
    <source>
        <dbReference type="EMBL" id="KAK3283071.1"/>
    </source>
</evidence>
<dbReference type="EMBL" id="LGRX02003045">
    <property type="protein sequence ID" value="KAK3283071.1"/>
    <property type="molecule type" value="Genomic_DNA"/>
</dbReference>
<proteinExistence type="predicted"/>
<dbReference type="AlphaFoldDB" id="A0AAE0GT79"/>
<feature type="region of interest" description="Disordered" evidence="1">
    <location>
        <begin position="46"/>
        <end position="68"/>
    </location>
</feature>
<reference evidence="2 3" key="1">
    <citation type="journal article" date="2015" name="Genome Biol. Evol.">
        <title>Comparative Genomics of a Bacterivorous Green Alga Reveals Evolutionary Causalities and Consequences of Phago-Mixotrophic Mode of Nutrition.</title>
        <authorList>
            <person name="Burns J.A."/>
            <person name="Paasch A."/>
            <person name="Narechania A."/>
            <person name="Kim E."/>
        </authorList>
    </citation>
    <scope>NUCLEOTIDE SEQUENCE [LARGE SCALE GENOMIC DNA]</scope>
    <source>
        <strain evidence="2 3">PLY_AMNH</strain>
    </source>
</reference>
<keyword evidence="3" id="KW-1185">Reference proteome</keyword>
<organism evidence="2 3">
    <name type="scientific">Cymbomonas tetramitiformis</name>
    <dbReference type="NCBI Taxonomy" id="36881"/>
    <lineage>
        <taxon>Eukaryota</taxon>
        <taxon>Viridiplantae</taxon>
        <taxon>Chlorophyta</taxon>
        <taxon>Pyramimonadophyceae</taxon>
        <taxon>Pyramimonadales</taxon>
        <taxon>Pyramimonadaceae</taxon>
        <taxon>Cymbomonas</taxon>
    </lineage>
</organism>
<feature type="compositionally biased region" description="Basic and acidic residues" evidence="1">
    <location>
        <begin position="46"/>
        <end position="55"/>
    </location>
</feature>
<evidence type="ECO:0000313" key="3">
    <source>
        <dbReference type="Proteomes" id="UP001190700"/>
    </source>
</evidence>
<evidence type="ECO:0000256" key="1">
    <source>
        <dbReference type="SAM" id="MobiDB-lite"/>
    </source>
</evidence>
<gene>
    <name evidence="2" type="ORF">CYMTET_9214</name>
</gene>